<reference evidence="1 2" key="1">
    <citation type="submission" date="2019-08" db="EMBL/GenBank/DDBJ databases">
        <title>Amphibian skin-associated Pigmentiphaga: genome sequence and occurrence across geography and hosts.</title>
        <authorList>
            <person name="Bletz M.C."/>
            <person name="Bunk B."/>
            <person name="Sproeer C."/>
            <person name="Biwer P."/>
            <person name="Reiter S."/>
            <person name="Rabemananjara F.C.E."/>
            <person name="Schulz S."/>
            <person name="Overmann J."/>
            <person name="Vences M."/>
        </authorList>
    </citation>
    <scope>NUCLEOTIDE SEQUENCE [LARGE SCALE GENOMIC DNA]</scope>
    <source>
        <strain evidence="1 2">Mada1488</strain>
    </source>
</reference>
<name>A0A5C0AXQ8_9BURK</name>
<dbReference type="Pfam" id="PF04365">
    <property type="entry name" value="BrnT_toxin"/>
    <property type="match status" value="1"/>
</dbReference>
<gene>
    <name evidence="1" type="ORF">FXN63_15895</name>
</gene>
<sequence length="92" mass="11025">MQFEWDETKNQLNIRKHGIDFQDVPDMFSHPVLTMIDNRFDYDEVRWVAVGWLRTWIAVVVYTERDGDSYRVISARKATRQEANLYVKSIEN</sequence>
<organism evidence="1 2">
    <name type="scientific">Pigmentiphaga aceris</name>
    <dbReference type="NCBI Taxonomy" id="1940612"/>
    <lineage>
        <taxon>Bacteria</taxon>
        <taxon>Pseudomonadati</taxon>
        <taxon>Pseudomonadota</taxon>
        <taxon>Betaproteobacteria</taxon>
        <taxon>Burkholderiales</taxon>
        <taxon>Alcaligenaceae</taxon>
        <taxon>Pigmentiphaga</taxon>
    </lineage>
</organism>
<accession>A0A5C0AXQ8</accession>
<evidence type="ECO:0000313" key="2">
    <source>
        <dbReference type="Proteomes" id="UP000325161"/>
    </source>
</evidence>
<proteinExistence type="predicted"/>
<dbReference type="InterPro" id="IPR007460">
    <property type="entry name" value="BrnT_toxin"/>
</dbReference>
<evidence type="ECO:0000313" key="1">
    <source>
        <dbReference type="EMBL" id="QEI07158.1"/>
    </source>
</evidence>
<dbReference type="Gene3D" id="3.10.450.530">
    <property type="entry name" value="Ribonuclease toxin, BrnT, of type II toxin-antitoxin system"/>
    <property type="match status" value="1"/>
</dbReference>
<dbReference type="EMBL" id="CP043046">
    <property type="protein sequence ID" value="QEI07158.1"/>
    <property type="molecule type" value="Genomic_DNA"/>
</dbReference>
<dbReference type="Proteomes" id="UP000325161">
    <property type="component" value="Chromosome"/>
</dbReference>
<keyword evidence="2" id="KW-1185">Reference proteome</keyword>
<dbReference type="KEGG" id="pacr:FXN63_15895"/>
<dbReference type="AlphaFoldDB" id="A0A5C0AXQ8"/>
<protein>
    <submittedName>
        <fullName evidence="1">BrnT family toxin</fullName>
    </submittedName>
</protein>
<dbReference type="RefSeq" id="WP_148816205.1">
    <property type="nucleotide sequence ID" value="NZ_CP043046.1"/>
</dbReference>
<dbReference type="OrthoDB" id="9798158at2"/>
<dbReference type="InterPro" id="IPR038573">
    <property type="entry name" value="BrnT_sf"/>
</dbReference>